<protein>
    <submittedName>
        <fullName evidence="2">Uncharacterized protein</fullName>
    </submittedName>
</protein>
<name>A0A0E0Q733_ORYRU</name>
<feature type="region of interest" description="Disordered" evidence="1">
    <location>
        <begin position="1"/>
        <end position="35"/>
    </location>
</feature>
<dbReference type="Proteomes" id="UP000008022">
    <property type="component" value="Unassembled WGS sequence"/>
</dbReference>
<reference evidence="2" key="2">
    <citation type="submission" date="2015-06" db="UniProtKB">
        <authorList>
            <consortium name="EnsemblPlants"/>
        </authorList>
    </citation>
    <scope>IDENTIFICATION</scope>
</reference>
<keyword evidence="3" id="KW-1185">Reference proteome</keyword>
<dbReference type="HOGENOM" id="CLU_1392215_0_0_1"/>
<evidence type="ECO:0000313" key="2">
    <source>
        <dbReference type="EnsemblPlants" id="ORUFI07G11480.1"/>
    </source>
</evidence>
<proteinExistence type="predicted"/>
<organism evidence="2 3">
    <name type="scientific">Oryza rufipogon</name>
    <name type="common">Brownbeard rice</name>
    <name type="synonym">Asian wild rice</name>
    <dbReference type="NCBI Taxonomy" id="4529"/>
    <lineage>
        <taxon>Eukaryota</taxon>
        <taxon>Viridiplantae</taxon>
        <taxon>Streptophyta</taxon>
        <taxon>Embryophyta</taxon>
        <taxon>Tracheophyta</taxon>
        <taxon>Spermatophyta</taxon>
        <taxon>Magnoliopsida</taxon>
        <taxon>Liliopsida</taxon>
        <taxon>Poales</taxon>
        <taxon>Poaceae</taxon>
        <taxon>BOP clade</taxon>
        <taxon>Oryzoideae</taxon>
        <taxon>Oryzeae</taxon>
        <taxon>Oryzinae</taxon>
        <taxon>Oryza</taxon>
    </lineage>
</organism>
<feature type="compositionally biased region" description="Basic residues" evidence="1">
    <location>
        <begin position="17"/>
        <end position="28"/>
    </location>
</feature>
<dbReference type="EnsemblPlants" id="ORUFI07G11480.1">
    <property type="protein sequence ID" value="ORUFI07G11480.1"/>
    <property type="gene ID" value="ORUFI07G11480"/>
</dbReference>
<dbReference type="Gramene" id="ORUFI07G11480.1">
    <property type="protein sequence ID" value="ORUFI07G11480.1"/>
    <property type="gene ID" value="ORUFI07G11480"/>
</dbReference>
<sequence length="196" mass="22097">MGSAIGRRLRSAVVGGRSRHGVGRRRRDHGSDRFHRSQVMAKRAGEVATCWAPDSEGRWETRRARLTANGTAALAMGGSIHHAGPLISQWLRSRCLGTELAPWNEVGTTASGGTAGVEAEWRLAANHVCIWRDFCMLSAPMHSPWLPMGEDIDHEEDRFFFFFSCISFSLRCNFFLPIQRLCIDFFFQLCKFVIHD</sequence>
<evidence type="ECO:0000256" key="1">
    <source>
        <dbReference type="SAM" id="MobiDB-lite"/>
    </source>
</evidence>
<evidence type="ECO:0000313" key="3">
    <source>
        <dbReference type="Proteomes" id="UP000008022"/>
    </source>
</evidence>
<dbReference type="AlphaFoldDB" id="A0A0E0Q733"/>
<accession>A0A0E0Q733</accession>
<reference evidence="3" key="1">
    <citation type="submission" date="2013-06" db="EMBL/GenBank/DDBJ databases">
        <authorList>
            <person name="Zhao Q."/>
        </authorList>
    </citation>
    <scope>NUCLEOTIDE SEQUENCE</scope>
    <source>
        <strain evidence="3">cv. W1943</strain>
    </source>
</reference>